<organism evidence="1 2">
    <name type="scientific">Panagrolaimus sp. JU765</name>
    <dbReference type="NCBI Taxonomy" id="591449"/>
    <lineage>
        <taxon>Eukaryota</taxon>
        <taxon>Metazoa</taxon>
        <taxon>Ecdysozoa</taxon>
        <taxon>Nematoda</taxon>
        <taxon>Chromadorea</taxon>
        <taxon>Rhabditida</taxon>
        <taxon>Tylenchina</taxon>
        <taxon>Panagrolaimomorpha</taxon>
        <taxon>Panagrolaimoidea</taxon>
        <taxon>Panagrolaimidae</taxon>
        <taxon>Panagrolaimus</taxon>
    </lineage>
</organism>
<sequence length="212" mass="23944">MNWNRYFLFSRICPSFAVIPLVLIYHCLLGAQAEVCPESSDVAAKLLSSPLNSKHRKSCPDFKDDVDQFSCCPSSITPGTFYCCTAEKKEEIDAELAAEARRVFIRNNLALIVIGSILAFVAAVIIVSFFCKRIRMCPLYRGKSVATPPSQNLSHYRPVDTIPPKPPAVYEAPPPYDYSNGFNHYDETQREHDWNCLIENETNDMRISGRDI</sequence>
<dbReference type="Proteomes" id="UP000887576">
    <property type="component" value="Unplaced"/>
</dbReference>
<evidence type="ECO:0000313" key="2">
    <source>
        <dbReference type="WBParaSite" id="JU765_v2.g10126.t1"/>
    </source>
</evidence>
<accession>A0AC34PUM0</accession>
<proteinExistence type="predicted"/>
<evidence type="ECO:0000313" key="1">
    <source>
        <dbReference type="Proteomes" id="UP000887576"/>
    </source>
</evidence>
<reference evidence="2" key="1">
    <citation type="submission" date="2022-11" db="UniProtKB">
        <authorList>
            <consortium name="WormBaseParasite"/>
        </authorList>
    </citation>
    <scope>IDENTIFICATION</scope>
</reference>
<dbReference type="WBParaSite" id="JU765_v2.g10126.t1">
    <property type="protein sequence ID" value="JU765_v2.g10126.t1"/>
    <property type="gene ID" value="JU765_v2.g10126"/>
</dbReference>
<name>A0AC34PUM0_9BILA</name>
<protein>
    <submittedName>
        <fullName evidence="2">Uncharacterized protein</fullName>
    </submittedName>
</protein>